<keyword evidence="2" id="KW-1185">Reference proteome</keyword>
<protein>
    <submittedName>
        <fullName evidence="1">Uncharacterized protein</fullName>
    </submittedName>
</protein>
<comment type="caution">
    <text evidence="1">The sequence shown here is derived from an EMBL/GenBank/DDBJ whole genome shotgun (WGS) entry which is preliminary data.</text>
</comment>
<sequence length="156" mass="17162">MAGIELRFMVSNQSETLQAHLTYYPRGNTDARVFDDLISSRPEQKGAVTFGSEFHSFDHGDDYYLLRTKLPTGDDYHYKLYTSDGHLYIGGINENQFIAGGSKSKPEAVWKVETVNSSDPAPLALVIVVKADAVPRGPATNTFEIFGSGAVVIKDE</sequence>
<name>S8BJT0_DACHA</name>
<dbReference type="HOGENOM" id="CLU_1686501_0_0_1"/>
<reference evidence="2" key="2">
    <citation type="submission" date="2013-04" db="EMBL/GenBank/DDBJ databases">
        <title>Genomic mechanisms accounting for the adaptation to parasitism in nematode-trapping fungi.</title>
        <authorList>
            <person name="Ahren D.G."/>
        </authorList>
    </citation>
    <scope>NUCLEOTIDE SEQUENCE [LARGE SCALE GENOMIC DNA]</scope>
    <source>
        <strain evidence="2">CBS 200.50</strain>
    </source>
</reference>
<dbReference type="AlphaFoldDB" id="S8BJT0"/>
<accession>S8BJT0</accession>
<dbReference type="EMBL" id="AQGS01001127">
    <property type="protein sequence ID" value="EPS35512.1"/>
    <property type="molecule type" value="Genomic_DNA"/>
</dbReference>
<proteinExistence type="predicted"/>
<evidence type="ECO:0000313" key="1">
    <source>
        <dbReference type="EMBL" id="EPS35512.1"/>
    </source>
</evidence>
<dbReference type="Proteomes" id="UP000015100">
    <property type="component" value="Unassembled WGS sequence"/>
</dbReference>
<gene>
    <name evidence="1" type="ORF">H072_11034</name>
</gene>
<evidence type="ECO:0000313" key="2">
    <source>
        <dbReference type="Proteomes" id="UP000015100"/>
    </source>
</evidence>
<organism evidence="1 2">
    <name type="scientific">Dactylellina haptotyla (strain CBS 200.50)</name>
    <name type="common">Nematode-trapping fungus</name>
    <name type="synonym">Monacrosporium haptotylum</name>
    <dbReference type="NCBI Taxonomy" id="1284197"/>
    <lineage>
        <taxon>Eukaryota</taxon>
        <taxon>Fungi</taxon>
        <taxon>Dikarya</taxon>
        <taxon>Ascomycota</taxon>
        <taxon>Pezizomycotina</taxon>
        <taxon>Orbiliomycetes</taxon>
        <taxon>Orbiliales</taxon>
        <taxon>Orbiliaceae</taxon>
        <taxon>Dactylellina</taxon>
    </lineage>
</organism>
<reference evidence="1 2" key="1">
    <citation type="journal article" date="2013" name="PLoS Genet.">
        <title>Genomic mechanisms accounting for the adaptation to parasitism in nematode-trapping fungi.</title>
        <authorList>
            <person name="Meerupati T."/>
            <person name="Andersson K.M."/>
            <person name="Friman E."/>
            <person name="Kumar D."/>
            <person name="Tunlid A."/>
            <person name="Ahren D."/>
        </authorList>
    </citation>
    <scope>NUCLEOTIDE SEQUENCE [LARGE SCALE GENOMIC DNA]</scope>
    <source>
        <strain evidence="1 2">CBS 200.50</strain>
    </source>
</reference>